<sequence length="105" mass="11860">MRPLFIGIRAWKRWTTVCTKRTAVQGKKWPWTAVQAKWTAIHGLKVAMDGRLLVMDGPLPALDGHPPVLDGHLLSLADFPIFNASKNPSYPKWNLEQSTRDLIKS</sequence>
<dbReference type="AlphaFoldDB" id="A0AA86SM48"/>
<evidence type="ECO:0000313" key="2">
    <source>
        <dbReference type="Proteomes" id="UP001189624"/>
    </source>
</evidence>
<proteinExistence type="predicted"/>
<keyword evidence="2" id="KW-1185">Reference proteome</keyword>
<dbReference type="EMBL" id="OY731403">
    <property type="protein sequence ID" value="CAJ1965134.1"/>
    <property type="molecule type" value="Genomic_DNA"/>
</dbReference>
<reference evidence="1" key="1">
    <citation type="submission" date="2023-10" db="EMBL/GenBank/DDBJ databases">
        <authorList>
            <person name="Domelevo Entfellner J.-B."/>
        </authorList>
    </citation>
    <scope>NUCLEOTIDE SEQUENCE</scope>
</reference>
<name>A0AA86SM48_9FABA</name>
<dbReference type="Proteomes" id="UP001189624">
    <property type="component" value="Chromosome 6"/>
</dbReference>
<gene>
    <name evidence="1" type="ORF">AYBTSS11_LOCUS20679</name>
</gene>
<protein>
    <submittedName>
        <fullName evidence="1">Uncharacterized protein</fullName>
    </submittedName>
</protein>
<evidence type="ECO:0000313" key="1">
    <source>
        <dbReference type="EMBL" id="CAJ1965134.1"/>
    </source>
</evidence>
<accession>A0AA86SM48</accession>
<dbReference type="Gramene" id="rna-AYBTSS11_LOCUS20679">
    <property type="protein sequence ID" value="CAJ1965134.1"/>
    <property type="gene ID" value="gene-AYBTSS11_LOCUS20679"/>
</dbReference>
<organism evidence="1 2">
    <name type="scientific">Sphenostylis stenocarpa</name>
    <dbReference type="NCBI Taxonomy" id="92480"/>
    <lineage>
        <taxon>Eukaryota</taxon>
        <taxon>Viridiplantae</taxon>
        <taxon>Streptophyta</taxon>
        <taxon>Embryophyta</taxon>
        <taxon>Tracheophyta</taxon>
        <taxon>Spermatophyta</taxon>
        <taxon>Magnoliopsida</taxon>
        <taxon>eudicotyledons</taxon>
        <taxon>Gunneridae</taxon>
        <taxon>Pentapetalae</taxon>
        <taxon>rosids</taxon>
        <taxon>fabids</taxon>
        <taxon>Fabales</taxon>
        <taxon>Fabaceae</taxon>
        <taxon>Papilionoideae</taxon>
        <taxon>50 kb inversion clade</taxon>
        <taxon>NPAAA clade</taxon>
        <taxon>indigoferoid/millettioid clade</taxon>
        <taxon>Phaseoleae</taxon>
        <taxon>Sphenostylis</taxon>
    </lineage>
</organism>